<feature type="compositionally biased region" description="Low complexity" evidence="5">
    <location>
        <begin position="901"/>
        <end position="915"/>
    </location>
</feature>
<evidence type="ECO:0000313" key="6">
    <source>
        <dbReference type="EMBL" id="OQR76534.1"/>
    </source>
</evidence>
<feature type="compositionally biased region" description="Polar residues" evidence="5">
    <location>
        <begin position="129"/>
        <end position="140"/>
    </location>
</feature>
<feature type="compositionally biased region" description="Basic and acidic residues" evidence="5">
    <location>
        <begin position="35"/>
        <end position="48"/>
    </location>
</feature>
<evidence type="ECO:0000256" key="1">
    <source>
        <dbReference type="ARBA" id="ARBA00004123"/>
    </source>
</evidence>
<dbReference type="GO" id="GO:0003714">
    <property type="term" value="F:transcription corepressor activity"/>
    <property type="evidence" value="ECO:0007669"/>
    <property type="project" value="TreeGrafter"/>
</dbReference>
<feature type="region of interest" description="Disordered" evidence="5">
    <location>
        <begin position="247"/>
        <end position="269"/>
    </location>
</feature>
<name>A0A1V9XSP8_9ACAR</name>
<evidence type="ECO:0000256" key="5">
    <source>
        <dbReference type="SAM" id="MobiDB-lite"/>
    </source>
</evidence>
<feature type="compositionally biased region" description="Basic and acidic residues" evidence="5">
    <location>
        <begin position="175"/>
        <end position="186"/>
    </location>
</feature>
<keyword evidence="4" id="KW-0539">Nucleus</keyword>
<dbReference type="PANTHER" id="PTHR13859:SF11">
    <property type="entry name" value="GRUNGE, ISOFORM J"/>
    <property type="match status" value="1"/>
</dbReference>
<feature type="region of interest" description="Disordered" evidence="5">
    <location>
        <begin position="506"/>
        <end position="542"/>
    </location>
</feature>
<feature type="compositionally biased region" description="Polar residues" evidence="5">
    <location>
        <begin position="156"/>
        <end position="167"/>
    </location>
</feature>
<feature type="region of interest" description="Disordered" evidence="5">
    <location>
        <begin position="284"/>
        <end position="462"/>
    </location>
</feature>
<dbReference type="Proteomes" id="UP000192247">
    <property type="component" value="Unassembled WGS sequence"/>
</dbReference>
<evidence type="ECO:0000256" key="3">
    <source>
        <dbReference type="ARBA" id="ARBA00023163"/>
    </source>
</evidence>
<keyword evidence="7" id="KW-1185">Reference proteome</keyword>
<feature type="compositionally biased region" description="Low complexity" evidence="5">
    <location>
        <begin position="308"/>
        <end position="326"/>
    </location>
</feature>
<evidence type="ECO:0000313" key="7">
    <source>
        <dbReference type="Proteomes" id="UP000192247"/>
    </source>
</evidence>
<gene>
    <name evidence="6" type="ORF">BIW11_07722</name>
</gene>
<feature type="region of interest" description="Disordered" evidence="5">
    <location>
        <begin position="881"/>
        <end position="915"/>
    </location>
</feature>
<feature type="region of interest" description="Disordered" evidence="5">
    <location>
        <begin position="1"/>
        <end position="213"/>
    </location>
</feature>
<evidence type="ECO:0000256" key="4">
    <source>
        <dbReference type="ARBA" id="ARBA00023242"/>
    </source>
</evidence>
<feature type="compositionally biased region" description="Basic and acidic residues" evidence="5">
    <location>
        <begin position="66"/>
        <end position="80"/>
    </location>
</feature>
<keyword evidence="3" id="KW-0804">Transcription</keyword>
<dbReference type="PANTHER" id="PTHR13859">
    <property type="entry name" value="ATROPHIN-RELATED"/>
    <property type="match status" value="1"/>
</dbReference>
<feature type="compositionally biased region" description="Low complexity" evidence="5">
    <location>
        <begin position="594"/>
        <end position="607"/>
    </location>
</feature>
<evidence type="ECO:0000256" key="2">
    <source>
        <dbReference type="ARBA" id="ARBA00023015"/>
    </source>
</evidence>
<feature type="compositionally biased region" description="Pro residues" evidence="5">
    <location>
        <begin position="803"/>
        <end position="815"/>
    </location>
</feature>
<feature type="compositionally biased region" description="Polar residues" evidence="5">
    <location>
        <begin position="104"/>
        <end position="117"/>
    </location>
</feature>
<dbReference type="FunCoup" id="A0A1V9XSP8">
    <property type="interactions" value="257"/>
</dbReference>
<feature type="region of interest" description="Disordered" evidence="5">
    <location>
        <begin position="572"/>
        <end position="649"/>
    </location>
</feature>
<dbReference type="STRING" id="418985.A0A1V9XSP8"/>
<feature type="compositionally biased region" description="Basic and acidic residues" evidence="5">
    <location>
        <begin position="533"/>
        <end position="542"/>
    </location>
</feature>
<dbReference type="OrthoDB" id="6147534at2759"/>
<dbReference type="GO" id="GO:0005634">
    <property type="term" value="C:nucleus"/>
    <property type="evidence" value="ECO:0007669"/>
    <property type="project" value="UniProtKB-SubCell"/>
</dbReference>
<keyword evidence="2" id="KW-0805">Transcription regulation</keyword>
<feature type="region of interest" description="Disordered" evidence="5">
    <location>
        <begin position="796"/>
        <end position="843"/>
    </location>
</feature>
<feature type="compositionally biased region" description="Low complexity" evidence="5">
    <location>
        <begin position="187"/>
        <end position="200"/>
    </location>
</feature>
<feature type="compositionally biased region" description="Low complexity" evidence="5">
    <location>
        <begin position="1"/>
        <end position="34"/>
    </location>
</feature>
<sequence length="941" mass="95260">MSNNNTPLSNNNNSTTSNSAASSSASTTANNHGTSSKEHAERTQEKQDNNSPTTEADGQVGDGETPSEKENGAKNEKEGVPDAPGPSANNDTEMQEASGAGATSGVSQSDEVQTTLPSAGGAEERRLADQSNCSAETANCASLAPKREPSCESAAAESNTVASQAASGPNGLADGSDRPDAKDDKMALQLVAAKAEAASSPQPPTCVPVPLGGKLDSQIKGTESIKMSSDLETSSAPGIVCGVKKEEPGLPTIGQPGGPLGTQLLKTEPLNPLGPLAQVGFVPPPLGHPVPLVSGEMPLEPKREPLDASPASAGSAFGAPPRASPSKALPPRASPRPLDDGGVNQTPNVFVKQESQARRTPDTPRGTPPVVAPLAAPAKISPLSIAALTAPPRMAPSPSGQCESPRPKRETTPGVSPRSSPKVPQGFPPNPWGFSPFLTPHTPPGQQHQRHLAGGPTPSPFHPFFGAYPGPGPGGHPPLFGGLAAVGGHAGMAGALGALAGVGAPGRGVDGSSEDTEGGGNEERGRGGPSPEPKLEDSECHRSQSAIFLRHWNRGEFNSCARTDLTFKPVPESRLARRREERARKAHEREEAASRAQQRQAEQTAASMTSSRGGPSPGAFPTGRQGRPGQSTQLGSSGTSGSLYGAPDTPALRQLSEYARPHAGLPGMMFGPPGSSGGGQHPGLRPPCIPGMPPGLTGGGLHGVPGLGPGGALTDPGILHYQLMTMYAAHAARDMELKEREHRERAEREATERAAAAAVAQAHAQAQAVAAAQAQAQAAQNSPLFDPWTVSQLAERRFGAGGGPPPFGLFPPPPSGTGVPPGAPSGAPNDGSGGNSRQSAHGGSALDLAASGVDPLAAMRLQASVSVGAANAELHTHAHAHTHLHLHDTAGGGVASQPQMAPGAPGAAGPHGPHSAAAAAALLRQHSAYGEQLAQGIVNTL</sequence>
<dbReference type="InParanoid" id="A0A1V9XSP8"/>
<organism evidence="6 7">
    <name type="scientific">Tropilaelaps mercedesae</name>
    <dbReference type="NCBI Taxonomy" id="418985"/>
    <lineage>
        <taxon>Eukaryota</taxon>
        <taxon>Metazoa</taxon>
        <taxon>Ecdysozoa</taxon>
        <taxon>Arthropoda</taxon>
        <taxon>Chelicerata</taxon>
        <taxon>Arachnida</taxon>
        <taxon>Acari</taxon>
        <taxon>Parasitiformes</taxon>
        <taxon>Mesostigmata</taxon>
        <taxon>Gamasina</taxon>
        <taxon>Dermanyssoidea</taxon>
        <taxon>Laelapidae</taxon>
        <taxon>Tropilaelaps</taxon>
    </lineage>
</organism>
<feature type="compositionally biased region" description="Low complexity" evidence="5">
    <location>
        <begin position="629"/>
        <end position="643"/>
    </location>
</feature>
<dbReference type="AlphaFoldDB" id="A0A1V9XSP8"/>
<accession>A0A1V9XSP8</accession>
<feature type="compositionally biased region" description="Low complexity" evidence="5">
    <location>
        <begin position="816"/>
        <end position="828"/>
    </location>
</feature>
<comment type="caution">
    <text evidence="6">The sequence shown here is derived from an EMBL/GenBank/DDBJ whole genome shotgun (WGS) entry which is preliminary data.</text>
</comment>
<dbReference type="EMBL" id="MNPL01004709">
    <property type="protein sequence ID" value="OQR76534.1"/>
    <property type="molecule type" value="Genomic_DNA"/>
</dbReference>
<protein>
    <submittedName>
        <fullName evidence="6">Uncharacterized protein</fullName>
    </submittedName>
</protein>
<feature type="compositionally biased region" description="Basic and acidic residues" evidence="5">
    <location>
        <begin position="574"/>
        <end position="593"/>
    </location>
</feature>
<reference evidence="6 7" key="1">
    <citation type="journal article" date="2017" name="Gigascience">
        <title>Draft genome of the honey bee ectoparasitic mite, Tropilaelaps mercedesae, is shaped by the parasitic life history.</title>
        <authorList>
            <person name="Dong X."/>
            <person name="Armstrong S.D."/>
            <person name="Xia D."/>
            <person name="Makepeace B.L."/>
            <person name="Darby A.C."/>
            <person name="Kadowaki T."/>
        </authorList>
    </citation>
    <scope>NUCLEOTIDE SEQUENCE [LARGE SCALE GENOMIC DNA]</scope>
    <source>
        <strain evidence="6">Wuxi-XJTLU</strain>
    </source>
</reference>
<comment type="subcellular location">
    <subcellularLocation>
        <location evidence="1">Nucleus</location>
    </subcellularLocation>
</comment>
<proteinExistence type="predicted"/>